<feature type="domain" description="Heterokaryon incompatibility" evidence="1">
    <location>
        <begin position="45"/>
        <end position="211"/>
    </location>
</feature>
<dbReference type="Proteomes" id="UP000813427">
    <property type="component" value="Unassembled WGS sequence"/>
</dbReference>
<protein>
    <submittedName>
        <fullName evidence="2">HET domain-containing protein</fullName>
    </submittedName>
</protein>
<sequence length="635" mass="71509">MAGLKPLSYTQIPPNQIRLLRINTDITNPDVGSLEVVALDQAPPFYALSHSWGTQIQSAAVQVEGHVLYLTPGLAAGLRVFQELAIEKSSLSPPLRYIWIDSICVNQESLVDRSSQVALMRRIYSTSITTLVWLGTELVWGPSAWKLVEQIYDVFHSRHPTAKTEADIPVRICSDLSHAETGLPEWDHESWGHLKQLMDIEWFSRIWVVQEVVLSPRDPIIICGNRLYPWHHLHWASAWMRRTGYMRLPQIPERLLNVNIMGNLRNCLTKWPLDALMSFTQTKFHATDQRDKIFGLLGMAAECQDGLLMPEALRPDYSVDTAQTYLKVARFLLQNGSSLAILTRARGAVGSPMRRQRLYDLPDLPSWAPDWSDFRVFNKGIRASLARVHFSDREKAPHLGFPDNFTASAGLGIKLYESEDNSVLRIGGEKLATVTKVYSFDENEVSKDEFELVLESKILNAWNTFVSSLTSETADMVSCVTRFVKTTTAERHGLIGRSWNQSLKDGMAYLLSLLETSDEQIALPFFDGDKRKSIELLRPLSVGGQPEEYAFLACTYCFNRAFLVASTGNIGIGPSDTQVGDCISVVLGGDVPYVIRNDWTWWLLVGEIYLDGFMNGEAVRAIEAGHMQEEILEIK</sequence>
<dbReference type="Pfam" id="PF26639">
    <property type="entry name" value="Het-6_barrel"/>
    <property type="match status" value="1"/>
</dbReference>
<reference evidence="2" key="1">
    <citation type="journal article" date="2021" name="Nat. Commun.">
        <title>Genetic determinants of endophytism in the Arabidopsis root mycobiome.</title>
        <authorList>
            <person name="Mesny F."/>
            <person name="Miyauchi S."/>
            <person name="Thiergart T."/>
            <person name="Pickel B."/>
            <person name="Atanasova L."/>
            <person name="Karlsson M."/>
            <person name="Huettel B."/>
            <person name="Barry K.W."/>
            <person name="Haridas S."/>
            <person name="Chen C."/>
            <person name="Bauer D."/>
            <person name="Andreopoulos W."/>
            <person name="Pangilinan J."/>
            <person name="LaButti K."/>
            <person name="Riley R."/>
            <person name="Lipzen A."/>
            <person name="Clum A."/>
            <person name="Drula E."/>
            <person name="Henrissat B."/>
            <person name="Kohler A."/>
            <person name="Grigoriev I.V."/>
            <person name="Martin F.M."/>
            <person name="Hacquard S."/>
        </authorList>
    </citation>
    <scope>NUCLEOTIDE SEQUENCE</scope>
    <source>
        <strain evidence="2">MPI-SDFR-AT-0068</strain>
    </source>
</reference>
<dbReference type="OrthoDB" id="2288928at2759"/>
<dbReference type="EMBL" id="JAGPXF010000008">
    <property type="protein sequence ID" value="KAH7233566.1"/>
    <property type="molecule type" value="Genomic_DNA"/>
</dbReference>
<name>A0A8K0W6T7_9HYPO</name>
<dbReference type="PANTHER" id="PTHR24148">
    <property type="entry name" value="ANKYRIN REPEAT DOMAIN-CONTAINING PROTEIN 39 HOMOLOG-RELATED"/>
    <property type="match status" value="1"/>
</dbReference>
<dbReference type="PANTHER" id="PTHR24148:SF64">
    <property type="entry name" value="HETEROKARYON INCOMPATIBILITY DOMAIN-CONTAINING PROTEIN"/>
    <property type="match status" value="1"/>
</dbReference>
<dbReference type="InterPro" id="IPR010730">
    <property type="entry name" value="HET"/>
</dbReference>
<evidence type="ECO:0000259" key="1">
    <source>
        <dbReference type="Pfam" id="PF06985"/>
    </source>
</evidence>
<organism evidence="2 3">
    <name type="scientific">Fusarium tricinctum</name>
    <dbReference type="NCBI Taxonomy" id="61284"/>
    <lineage>
        <taxon>Eukaryota</taxon>
        <taxon>Fungi</taxon>
        <taxon>Dikarya</taxon>
        <taxon>Ascomycota</taxon>
        <taxon>Pezizomycotina</taxon>
        <taxon>Sordariomycetes</taxon>
        <taxon>Hypocreomycetidae</taxon>
        <taxon>Hypocreales</taxon>
        <taxon>Nectriaceae</taxon>
        <taxon>Fusarium</taxon>
        <taxon>Fusarium tricinctum species complex</taxon>
    </lineage>
</organism>
<evidence type="ECO:0000313" key="3">
    <source>
        <dbReference type="Proteomes" id="UP000813427"/>
    </source>
</evidence>
<gene>
    <name evidence="2" type="ORF">BKA59DRAFT_535555</name>
</gene>
<dbReference type="AlphaFoldDB" id="A0A8K0W6T7"/>
<dbReference type="Pfam" id="PF06985">
    <property type="entry name" value="HET"/>
    <property type="match status" value="1"/>
</dbReference>
<proteinExistence type="predicted"/>
<comment type="caution">
    <text evidence="2">The sequence shown here is derived from an EMBL/GenBank/DDBJ whole genome shotgun (WGS) entry which is preliminary data.</text>
</comment>
<keyword evidence="3" id="KW-1185">Reference proteome</keyword>
<accession>A0A8K0W6T7</accession>
<dbReference type="InterPro" id="IPR052895">
    <property type="entry name" value="HetReg/Transcr_Mod"/>
</dbReference>
<evidence type="ECO:0000313" key="2">
    <source>
        <dbReference type="EMBL" id="KAH7233566.1"/>
    </source>
</evidence>